<evidence type="ECO:0000256" key="2">
    <source>
        <dbReference type="SAM" id="Phobius"/>
    </source>
</evidence>
<gene>
    <name evidence="3" type="ORF">OKA05_07380</name>
</gene>
<evidence type="ECO:0008006" key="5">
    <source>
        <dbReference type="Google" id="ProtNLM"/>
    </source>
</evidence>
<keyword evidence="2" id="KW-1133">Transmembrane helix</keyword>
<reference evidence="3 4" key="1">
    <citation type="submission" date="2022-10" db="EMBL/GenBank/DDBJ databases">
        <title>Luteolibacter arcticus strain CCTCC AB 2014275, whole genome shotgun sequencing project.</title>
        <authorList>
            <person name="Zhao G."/>
            <person name="Shen L."/>
        </authorList>
    </citation>
    <scope>NUCLEOTIDE SEQUENCE [LARGE SCALE GENOMIC DNA]</scope>
    <source>
        <strain evidence="3 4">CCTCC AB 2014275</strain>
    </source>
</reference>
<proteinExistence type="predicted"/>
<dbReference type="EMBL" id="JAPDDT010000002">
    <property type="protein sequence ID" value="MCW1922370.1"/>
    <property type="molecule type" value="Genomic_DNA"/>
</dbReference>
<dbReference type="CDD" id="cd00688">
    <property type="entry name" value="ISOPREN_C2_like"/>
    <property type="match status" value="1"/>
</dbReference>
<accession>A0ABT3GGD3</accession>
<feature type="region of interest" description="Disordered" evidence="1">
    <location>
        <begin position="124"/>
        <end position="151"/>
    </location>
</feature>
<dbReference type="SUPFAM" id="SSF48239">
    <property type="entry name" value="Terpenoid cyclases/Protein prenyltransferases"/>
    <property type="match status" value="1"/>
</dbReference>
<dbReference type="RefSeq" id="WP_264486479.1">
    <property type="nucleotide sequence ID" value="NZ_JAPDDT010000002.1"/>
</dbReference>
<keyword evidence="2" id="KW-0472">Membrane</keyword>
<organism evidence="3 4">
    <name type="scientific">Luteolibacter arcticus</name>
    <dbReference type="NCBI Taxonomy" id="1581411"/>
    <lineage>
        <taxon>Bacteria</taxon>
        <taxon>Pseudomonadati</taxon>
        <taxon>Verrucomicrobiota</taxon>
        <taxon>Verrucomicrobiia</taxon>
        <taxon>Verrucomicrobiales</taxon>
        <taxon>Verrucomicrobiaceae</taxon>
        <taxon>Luteolibacter</taxon>
    </lineage>
</organism>
<evidence type="ECO:0000313" key="3">
    <source>
        <dbReference type="EMBL" id="MCW1922370.1"/>
    </source>
</evidence>
<comment type="caution">
    <text evidence="3">The sequence shown here is derived from an EMBL/GenBank/DDBJ whole genome shotgun (WGS) entry which is preliminary data.</text>
</comment>
<dbReference type="Proteomes" id="UP001320876">
    <property type="component" value="Unassembled WGS sequence"/>
</dbReference>
<evidence type="ECO:0000256" key="1">
    <source>
        <dbReference type="SAM" id="MobiDB-lite"/>
    </source>
</evidence>
<evidence type="ECO:0000313" key="4">
    <source>
        <dbReference type="Proteomes" id="UP001320876"/>
    </source>
</evidence>
<dbReference type="Gene3D" id="1.50.10.20">
    <property type="match status" value="2"/>
</dbReference>
<keyword evidence="2" id="KW-0812">Transmembrane</keyword>
<sequence length="553" mass="59219">MYDEYQPAPEVHDESKVKKLIRRMGLGAFSISVLVHLVFIALAIFYFVKWVEPPVPEVDFLPGGGGGGGKGGEVSHKIQQQKRMMTSPAASRRIASTSTNAAFTLPDASNELMDPGLPMDMGMAEAGEGGGTGGGRGTGSGTGIGSGSGPGKGMGAGGLGIGALIPTIMKGRCTDSERLAMLRDAGGTPAVEEGVKKSLAWLKGKQNSDGSWGNAHKVAMTGLSLLCYLGHCENTQSKEYGDNVNRGITYLIDLSMQNEGKMASQFNGNSWVYEHAIATYALSEALTFSRGLQYPIPNLEESVKKGATLIVVGQTEAGSWDYHYKSESDRNDLSVAGWQMQALKAAKASGIKIEDLDKAMRKAIDWLADDAHVADGKFAYTGKNPNPGMTAVGVLCLQQWDKSSTSAARAGVSLIKDGLELRDKPNARVKVPEFAPLYTMKYDGPNCDLYAWYYAVQVMRNAGGKEWDAMNKAILEDIVPAQNSDGSFRNENSKVARNDALVHVRGTEAAGTSRDIYLQCLNTLILEVYYRFLPATSAGKGRASGLDALDDLR</sequence>
<dbReference type="InterPro" id="IPR008930">
    <property type="entry name" value="Terpenoid_cyclase/PrenylTrfase"/>
</dbReference>
<feature type="transmembrane region" description="Helical" evidence="2">
    <location>
        <begin position="26"/>
        <end position="48"/>
    </location>
</feature>
<name>A0ABT3GGD3_9BACT</name>
<feature type="compositionally biased region" description="Gly residues" evidence="1">
    <location>
        <begin position="127"/>
        <end position="151"/>
    </location>
</feature>
<keyword evidence="4" id="KW-1185">Reference proteome</keyword>
<protein>
    <recommendedName>
        <fullName evidence="5">Squalene cyclase C-terminal domain-containing protein</fullName>
    </recommendedName>
</protein>